<dbReference type="InterPro" id="IPR000531">
    <property type="entry name" value="Beta-barrel_TonB"/>
</dbReference>
<dbReference type="SUPFAM" id="SSF49464">
    <property type="entry name" value="Carboxypeptidase regulatory domain-like"/>
    <property type="match status" value="1"/>
</dbReference>
<feature type="signal peptide" evidence="10">
    <location>
        <begin position="1"/>
        <end position="19"/>
    </location>
</feature>
<comment type="caution">
    <text evidence="13">The sequence shown here is derived from an EMBL/GenBank/DDBJ whole genome shotgun (WGS) entry which is preliminary data.</text>
</comment>
<dbReference type="Proteomes" id="UP000192277">
    <property type="component" value="Unassembled WGS sequence"/>
</dbReference>
<dbReference type="Gene3D" id="2.170.130.10">
    <property type="entry name" value="TonB-dependent receptor, plug domain"/>
    <property type="match status" value="1"/>
</dbReference>
<keyword evidence="4 8" id="KW-0812">Transmembrane</keyword>
<evidence type="ECO:0000259" key="12">
    <source>
        <dbReference type="Pfam" id="PF07715"/>
    </source>
</evidence>
<feature type="chain" id="PRO_5047190782" evidence="10">
    <location>
        <begin position="20"/>
        <end position="745"/>
    </location>
</feature>
<comment type="subcellular location">
    <subcellularLocation>
        <location evidence="1 8">Cell outer membrane</location>
        <topology evidence="1 8">Multi-pass membrane protein</topology>
    </subcellularLocation>
</comment>
<keyword evidence="2 8" id="KW-0813">Transport</keyword>
<reference evidence="13 14" key="1">
    <citation type="submission" date="2016-04" db="EMBL/GenBank/DDBJ databases">
        <authorList>
            <person name="Chen L."/>
            <person name="Zhuang W."/>
            <person name="Wang G."/>
        </authorList>
    </citation>
    <scope>NUCLEOTIDE SEQUENCE [LARGE SCALE GENOMIC DNA]</scope>
    <source>
        <strain evidence="14">GR20</strain>
    </source>
</reference>
<feature type="domain" description="TonB-dependent receptor-like beta-barrel" evidence="11">
    <location>
        <begin position="306"/>
        <end position="701"/>
    </location>
</feature>
<gene>
    <name evidence="13" type="ORF">A4D02_22385</name>
</gene>
<evidence type="ECO:0000256" key="5">
    <source>
        <dbReference type="ARBA" id="ARBA00023077"/>
    </source>
</evidence>
<dbReference type="PROSITE" id="PS52016">
    <property type="entry name" value="TONB_DEPENDENT_REC_3"/>
    <property type="match status" value="1"/>
</dbReference>
<dbReference type="InterPro" id="IPR008969">
    <property type="entry name" value="CarboxyPept-like_regulatory"/>
</dbReference>
<dbReference type="EMBL" id="LWBO01000003">
    <property type="protein sequence ID" value="OQP53149.1"/>
    <property type="molecule type" value="Genomic_DNA"/>
</dbReference>
<evidence type="ECO:0000256" key="8">
    <source>
        <dbReference type="PROSITE-ProRule" id="PRU01360"/>
    </source>
</evidence>
<keyword evidence="3 8" id="KW-1134">Transmembrane beta strand</keyword>
<evidence type="ECO:0000259" key="11">
    <source>
        <dbReference type="Pfam" id="PF00593"/>
    </source>
</evidence>
<dbReference type="PANTHER" id="PTHR30069:SF36">
    <property type="entry name" value="BLL6948 PROTEIN"/>
    <property type="match status" value="1"/>
</dbReference>
<proteinExistence type="inferred from homology"/>
<keyword evidence="13" id="KW-0675">Receptor</keyword>
<dbReference type="InterPro" id="IPR036942">
    <property type="entry name" value="Beta-barrel_TonB_sf"/>
</dbReference>
<dbReference type="Pfam" id="PF13715">
    <property type="entry name" value="CarbopepD_reg_2"/>
    <property type="match status" value="1"/>
</dbReference>
<evidence type="ECO:0000256" key="10">
    <source>
        <dbReference type="SAM" id="SignalP"/>
    </source>
</evidence>
<keyword evidence="10" id="KW-0732">Signal</keyword>
<evidence type="ECO:0000313" key="13">
    <source>
        <dbReference type="EMBL" id="OQP53149.1"/>
    </source>
</evidence>
<evidence type="ECO:0000256" key="4">
    <source>
        <dbReference type="ARBA" id="ARBA00022692"/>
    </source>
</evidence>
<sequence>MKQFFLAALICCITSVAWSQNTIQGRVIDKTSKEPLELAYVRYSNTTSGVITNKQGYFSLEKPAGNASIIISFIGFTTQEIKATSHNAITVEMEKGPVNLQEVVITPQSAAASFHTISKIDLNLQPVRSAQDILRTVPGLFIGQHQGGGKAEQIFLRGFDIDHGTDINVTVDGLPVNMVSHAHGQGYADLHFLIPELTGNVDYGKGPYYTQFGNLGTAGYVSMNTVNSLDKSTVKLEGGQFNTLRGLAMVDLLSDRQKQKGTNAYIASEFLYSDGPFESPQHFNRFNLFGKLNTNIGKNNKLTLTGSTLSSDWDASGQIPERAVKSGMIGRFGYIDNTEGGYTSRSNASAKLTSYLSTTTTWENQAYFTDYHFNLHSNFTLFLNDPVNGDQIRQREARNIYGYQSKLSNERKLGAWDLQSIYGAGFRLDQTRNTELSHTINRNTVLEYKQLGDIRETNGFAYADESIEKNRWRFNLGTRLDYFNFHYHDKLSPWQSPDQQKVIVSPKLNIQYTLNTKSQLYLKTGKGFHSNDARVVVFNRGYDILPAAYGADLGVLLKPTRNLLVNVAAWYLYLQQEFVYVGDEGVVEPSGKTRRIGIDVSARYQFNTWLFADVNVNQAKPRSAEAAKGENYIPLAPTLTSTGGLSWQLKSGWNGSLRYRHMHDRAANEDNSVIAKGYTVTDLAINYTKKKYELGIAIENLFNVKWNETQFDTESRLKNEPAPVTEIHFTPGTPFFTRMKLAVYF</sequence>
<protein>
    <submittedName>
        <fullName evidence="13">TonB-dependent receptor</fullName>
    </submittedName>
</protein>
<organism evidence="13 14">
    <name type="scientific">Niastella koreensis</name>
    <dbReference type="NCBI Taxonomy" id="354356"/>
    <lineage>
        <taxon>Bacteria</taxon>
        <taxon>Pseudomonadati</taxon>
        <taxon>Bacteroidota</taxon>
        <taxon>Chitinophagia</taxon>
        <taxon>Chitinophagales</taxon>
        <taxon>Chitinophagaceae</taxon>
        <taxon>Niastella</taxon>
    </lineage>
</organism>
<comment type="similarity">
    <text evidence="8 9">Belongs to the TonB-dependent receptor family.</text>
</comment>
<evidence type="ECO:0000313" key="14">
    <source>
        <dbReference type="Proteomes" id="UP000192277"/>
    </source>
</evidence>
<dbReference type="SUPFAM" id="SSF56935">
    <property type="entry name" value="Porins"/>
    <property type="match status" value="1"/>
</dbReference>
<evidence type="ECO:0000256" key="3">
    <source>
        <dbReference type="ARBA" id="ARBA00022452"/>
    </source>
</evidence>
<dbReference type="Gene3D" id="2.60.40.1120">
    <property type="entry name" value="Carboxypeptidase-like, regulatory domain"/>
    <property type="match status" value="1"/>
</dbReference>
<evidence type="ECO:0000256" key="7">
    <source>
        <dbReference type="ARBA" id="ARBA00023237"/>
    </source>
</evidence>
<accession>A0ABX3P2G2</accession>
<feature type="domain" description="TonB-dependent receptor plug" evidence="12">
    <location>
        <begin position="108"/>
        <end position="219"/>
    </location>
</feature>
<dbReference type="Gene3D" id="2.40.170.20">
    <property type="entry name" value="TonB-dependent receptor, beta-barrel domain"/>
    <property type="match status" value="1"/>
</dbReference>
<keyword evidence="6 8" id="KW-0472">Membrane</keyword>
<name>A0ABX3P2G2_9BACT</name>
<keyword evidence="7 8" id="KW-0998">Cell outer membrane</keyword>
<keyword evidence="5 9" id="KW-0798">TonB box</keyword>
<keyword evidence="14" id="KW-1185">Reference proteome</keyword>
<evidence type="ECO:0000256" key="2">
    <source>
        <dbReference type="ARBA" id="ARBA00022448"/>
    </source>
</evidence>
<evidence type="ECO:0000256" key="6">
    <source>
        <dbReference type="ARBA" id="ARBA00023136"/>
    </source>
</evidence>
<dbReference type="Pfam" id="PF07715">
    <property type="entry name" value="Plug"/>
    <property type="match status" value="1"/>
</dbReference>
<dbReference type="InterPro" id="IPR012910">
    <property type="entry name" value="Plug_dom"/>
</dbReference>
<dbReference type="Pfam" id="PF00593">
    <property type="entry name" value="TonB_dep_Rec_b-barrel"/>
    <property type="match status" value="1"/>
</dbReference>
<evidence type="ECO:0000256" key="1">
    <source>
        <dbReference type="ARBA" id="ARBA00004571"/>
    </source>
</evidence>
<dbReference type="InterPro" id="IPR039426">
    <property type="entry name" value="TonB-dep_rcpt-like"/>
</dbReference>
<dbReference type="RefSeq" id="WP_014218315.1">
    <property type="nucleotide sequence ID" value="NZ_LWBO01000003.1"/>
</dbReference>
<dbReference type="PANTHER" id="PTHR30069">
    <property type="entry name" value="TONB-DEPENDENT OUTER MEMBRANE RECEPTOR"/>
    <property type="match status" value="1"/>
</dbReference>
<evidence type="ECO:0000256" key="9">
    <source>
        <dbReference type="RuleBase" id="RU003357"/>
    </source>
</evidence>
<dbReference type="InterPro" id="IPR037066">
    <property type="entry name" value="Plug_dom_sf"/>
</dbReference>